<evidence type="ECO:0000313" key="1">
    <source>
        <dbReference type="EMBL" id="HAS8543135.1"/>
    </source>
</evidence>
<accession>A0A8H9N5D1</accession>
<reference evidence="1" key="2">
    <citation type="submission" date="2019-01" db="EMBL/GenBank/DDBJ databases">
        <authorList>
            <consortium name="NCBI Pathogen Detection Project"/>
        </authorList>
    </citation>
    <scope>NUCLEOTIDE SEQUENCE</scope>
    <source>
        <strain evidence="1">BCW_3452</strain>
    </source>
</reference>
<name>A0A8H9N5D1_VIBVL</name>
<dbReference type="Proteomes" id="UP000863257">
    <property type="component" value="Unassembled WGS sequence"/>
</dbReference>
<sequence>MFYKILWNICSVLMILLLGIIAVQASQLKEVYTDHENCSIVEVGDGFKKDPLKFKGRRWQKAYSKLTGCAVEVTKTEFESVASYCFVSSVNISKAGNCRFGLQNNGDYIFEFDGEQGMGCRFICVKEN</sequence>
<dbReference type="EMBL" id="DACRBY010000150">
    <property type="protein sequence ID" value="HAS8543135.1"/>
    <property type="molecule type" value="Genomic_DNA"/>
</dbReference>
<organism evidence="1">
    <name type="scientific">Vibrio vulnificus</name>
    <dbReference type="NCBI Taxonomy" id="672"/>
    <lineage>
        <taxon>Bacteria</taxon>
        <taxon>Pseudomonadati</taxon>
        <taxon>Pseudomonadota</taxon>
        <taxon>Gammaproteobacteria</taxon>
        <taxon>Vibrionales</taxon>
        <taxon>Vibrionaceae</taxon>
        <taxon>Vibrio</taxon>
    </lineage>
</organism>
<dbReference type="AlphaFoldDB" id="A0A8H9N5D1"/>
<proteinExistence type="predicted"/>
<protein>
    <submittedName>
        <fullName evidence="1">Uncharacterized protein</fullName>
    </submittedName>
</protein>
<dbReference type="RefSeq" id="WP_085761125.1">
    <property type="nucleotide sequence ID" value="NZ_CP015512.1"/>
</dbReference>
<reference evidence="1" key="1">
    <citation type="journal article" date="2018" name="Genome Biol.">
        <title>SKESA: strategic k-mer extension for scrupulous assemblies.</title>
        <authorList>
            <person name="Souvorov A."/>
            <person name="Agarwala R."/>
            <person name="Lipman D.J."/>
        </authorList>
    </citation>
    <scope>NUCLEOTIDE SEQUENCE</scope>
    <source>
        <strain evidence="1">BCW_3452</strain>
    </source>
</reference>
<comment type="caution">
    <text evidence="1">The sequence shown here is derived from an EMBL/GenBank/DDBJ whole genome shotgun (WGS) entry which is preliminary data.</text>
</comment>
<gene>
    <name evidence="1" type="ORF">I7730_25745</name>
</gene>